<reference evidence="3 4" key="1">
    <citation type="submission" date="2019-06" db="EMBL/GenBank/DDBJ databases">
        <title>Sequencing the genomes of 1000 actinobacteria strains.</title>
        <authorList>
            <person name="Klenk H.-P."/>
        </authorList>
    </citation>
    <scope>NUCLEOTIDE SEQUENCE [LARGE SCALE GENOMIC DNA]</scope>
    <source>
        <strain evidence="3 4">DSM 45301</strain>
    </source>
</reference>
<dbReference type="Pfam" id="PF07228">
    <property type="entry name" value="SpoIIE"/>
    <property type="match status" value="1"/>
</dbReference>
<keyword evidence="4" id="KW-1185">Reference proteome</keyword>
<dbReference type="Gene3D" id="3.30.450.40">
    <property type="match status" value="1"/>
</dbReference>
<sequence>MAHWSRAARASAGNAPLRIRLLHYSVVVSDPAPVRPDVVQLVLRTGLDQRPWLVGALDSAPAAIAVLDGPEHRWIYANDTFHRLTGGRPVLGLTFRESLPELVDGSRLLGFLDDVGRTGEPYGATDARMDFDRDGDGQVEEGYFTVSLSPVTDADGRARGVLVVAVETTSEVLTRRSAERRAAREQVLLRIVTASTTMLAAEAKLSALAGAAVPVLADACVVHVLDRPVRGGRAPRLPVVTHCSVAAVRDDVRSRALPEGRTVRWPGDDPVTAAIAAGRPILSSCRGGPQWAAEAGLVDLITVLDLHGVAAVPVLSDGLVRAVIVFAGAAARTPYSDDDLELFQLIADHAAVAVHQGRRYEHVRDNSLALQHALMTEPPPQVNDVEICVRYRPAAIDAAVGGDWYDAFRLPGGDLACVVGDVAGHDVDAAAVMGQLRSMLRAFAYHLDAPPSVVLDALNRVLIGMRIATLTTGIYARLSAGPDGDGDQRSHTVTWSNAGHPPPLVIHPDAAVDVLDGHSGGALGFVLDTPRGDGRITLEDGATLLLYTDGLIERRGVDLDECLARLVRRATAMAGRQLGPLCDDLLADAPGDDDIALIALRRRG</sequence>
<proteinExistence type="predicted"/>
<dbReference type="SUPFAM" id="SSF55785">
    <property type="entry name" value="PYP-like sensor domain (PAS domain)"/>
    <property type="match status" value="1"/>
</dbReference>
<dbReference type="InterPro" id="IPR013656">
    <property type="entry name" value="PAS_4"/>
</dbReference>
<evidence type="ECO:0000256" key="1">
    <source>
        <dbReference type="ARBA" id="ARBA00022801"/>
    </source>
</evidence>
<dbReference type="InterPro" id="IPR029016">
    <property type="entry name" value="GAF-like_dom_sf"/>
</dbReference>
<comment type="caution">
    <text evidence="3">The sequence shown here is derived from an EMBL/GenBank/DDBJ whole genome shotgun (WGS) entry which is preliminary data.</text>
</comment>
<dbReference type="CDD" id="cd00130">
    <property type="entry name" value="PAS"/>
    <property type="match status" value="1"/>
</dbReference>
<dbReference type="Gene3D" id="3.60.40.10">
    <property type="entry name" value="PPM-type phosphatase domain"/>
    <property type="match status" value="1"/>
</dbReference>
<accession>A0A543DWZ3</accession>
<keyword evidence="1" id="KW-0378">Hydrolase</keyword>
<protein>
    <submittedName>
        <fullName evidence="3">Serine phosphatase RsbU (Regulator of sigma subunit)</fullName>
    </submittedName>
</protein>
<feature type="domain" description="PPM-type phosphatase" evidence="2">
    <location>
        <begin position="385"/>
        <end position="602"/>
    </location>
</feature>
<evidence type="ECO:0000313" key="3">
    <source>
        <dbReference type="EMBL" id="TQM13862.1"/>
    </source>
</evidence>
<dbReference type="InterPro" id="IPR001932">
    <property type="entry name" value="PPM-type_phosphatase-like_dom"/>
</dbReference>
<dbReference type="PANTHER" id="PTHR43156">
    <property type="entry name" value="STAGE II SPORULATION PROTEIN E-RELATED"/>
    <property type="match status" value="1"/>
</dbReference>
<dbReference type="SUPFAM" id="SSF55781">
    <property type="entry name" value="GAF domain-like"/>
    <property type="match status" value="1"/>
</dbReference>
<name>A0A543DWZ3_9PSEU</name>
<dbReference type="Proteomes" id="UP000315677">
    <property type="component" value="Unassembled WGS sequence"/>
</dbReference>
<dbReference type="InterPro" id="IPR003018">
    <property type="entry name" value="GAF"/>
</dbReference>
<organism evidence="3 4">
    <name type="scientific">Pseudonocardia kunmingensis</name>
    <dbReference type="NCBI Taxonomy" id="630975"/>
    <lineage>
        <taxon>Bacteria</taxon>
        <taxon>Bacillati</taxon>
        <taxon>Actinomycetota</taxon>
        <taxon>Actinomycetes</taxon>
        <taxon>Pseudonocardiales</taxon>
        <taxon>Pseudonocardiaceae</taxon>
        <taxon>Pseudonocardia</taxon>
    </lineage>
</organism>
<dbReference type="AlphaFoldDB" id="A0A543DWZ3"/>
<dbReference type="OrthoDB" id="118142at2"/>
<dbReference type="Gene3D" id="3.30.450.20">
    <property type="entry name" value="PAS domain"/>
    <property type="match status" value="1"/>
</dbReference>
<dbReference type="InterPro" id="IPR052016">
    <property type="entry name" value="Bact_Sigma-Reg"/>
</dbReference>
<dbReference type="SMART" id="SM00331">
    <property type="entry name" value="PP2C_SIG"/>
    <property type="match status" value="1"/>
</dbReference>
<evidence type="ECO:0000259" key="2">
    <source>
        <dbReference type="SMART" id="SM00331"/>
    </source>
</evidence>
<dbReference type="GO" id="GO:0016791">
    <property type="term" value="F:phosphatase activity"/>
    <property type="evidence" value="ECO:0007669"/>
    <property type="project" value="TreeGrafter"/>
</dbReference>
<dbReference type="EMBL" id="VFPA01000001">
    <property type="protein sequence ID" value="TQM13862.1"/>
    <property type="molecule type" value="Genomic_DNA"/>
</dbReference>
<dbReference type="Pfam" id="PF08448">
    <property type="entry name" value="PAS_4"/>
    <property type="match status" value="1"/>
</dbReference>
<evidence type="ECO:0000313" key="4">
    <source>
        <dbReference type="Proteomes" id="UP000315677"/>
    </source>
</evidence>
<dbReference type="InterPro" id="IPR036457">
    <property type="entry name" value="PPM-type-like_dom_sf"/>
</dbReference>
<dbReference type="InterPro" id="IPR035965">
    <property type="entry name" value="PAS-like_dom_sf"/>
</dbReference>
<gene>
    <name evidence="3" type="ORF">FB558_0616</name>
</gene>
<dbReference type="PANTHER" id="PTHR43156:SF2">
    <property type="entry name" value="STAGE II SPORULATION PROTEIN E"/>
    <property type="match status" value="1"/>
</dbReference>
<dbReference type="Pfam" id="PF13185">
    <property type="entry name" value="GAF_2"/>
    <property type="match status" value="1"/>
</dbReference>
<dbReference type="InterPro" id="IPR000014">
    <property type="entry name" value="PAS"/>
</dbReference>